<reference evidence="2 3" key="1">
    <citation type="submission" date="2019-07" db="EMBL/GenBank/DDBJ databases">
        <title>Insights of Desulfuromonas acetexigens electromicrobiology.</title>
        <authorList>
            <person name="Katuri K."/>
            <person name="Sapireddy V."/>
            <person name="Shaw D.R."/>
            <person name="Saikaly P."/>
        </authorList>
    </citation>
    <scope>NUCLEOTIDE SEQUENCE [LARGE SCALE GENOMIC DNA]</scope>
    <source>
        <strain evidence="2 3">2873</strain>
    </source>
</reference>
<keyword evidence="1" id="KW-0732">Signal</keyword>
<dbReference type="Proteomes" id="UP000317155">
    <property type="component" value="Unassembled WGS sequence"/>
</dbReference>
<accession>A0A550JKJ9</accession>
<evidence type="ECO:0000256" key="1">
    <source>
        <dbReference type="SAM" id="SignalP"/>
    </source>
</evidence>
<dbReference type="RefSeq" id="WP_092052323.1">
    <property type="nucleotide sequence ID" value="NZ_FOJJ01000001.1"/>
</dbReference>
<organism evidence="2 3">
    <name type="scientific">Trichloromonas acetexigens</name>
    <dbReference type="NCBI Taxonomy" id="38815"/>
    <lineage>
        <taxon>Bacteria</taxon>
        <taxon>Pseudomonadati</taxon>
        <taxon>Thermodesulfobacteriota</taxon>
        <taxon>Desulfuromonadia</taxon>
        <taxon>Desulfuromonadales</taxon>
        <taxon>Trichloromonadaceae</taxon>
        <taxon>Trichloromonas</taxon>
    </lineage>
</organism>
<feature type="signal peptide" evidence="1">
    <location>
        <begin position="1"/>
        <end position="18"/>
    </location>
</feature>
<comment type="caution">
    <text evidence="2">The sequence shown here is derived from an EMBL/GenBank/DDBJ whole genome shotgun (WGS) entry which is preliminary data.</text>
</comment>
<protein>
    <submittedName>
        <fullName evidence="2">Phosphate/phosphite/phosphonate ABC transporter substrate-binding protein</fullName>
    </submittedName>
</protein>
<dbReference type="EMBL" id="VJVV01000001">
    <property type="protein sequence ID" value="TRO83707.1"/>
    <property type="molecule type" value="Genomic_DNA"/>
</dbReference>
<evidence type="ECO:0000313" key="2">
    <source>
        <dbReference type="EMBL" id="TRO83707.1"/>
    </source>
</evidence>
<feature type="chain" id="PRO_5021928481" evidence="1">
    <location>
        <begin position="19"/>
        <end position="285"/>
    </location>
</feature>
<dbReference type="Pfam" id="PF12974">
    <property type="entry name" value="Phosphonate-bd"/>
    <property type="match status" value="1"/>
</dbReference>
<keyword evidence="3" id="KW-1185">Reference proteome</keyword>
<sequence length="285" mass="31883">MKPLMTRLFLGVVYFACALLQTAAGAEKPAPYTLALIPQRPPVDMYRDWTPFLELLSQKSGLKLELKVFAGMEEFEEQLESGLPDFIFTNSTQAVQAWRSQRYLPLVRSSAMLKGVLFVKKDSPVTEVNDLLDKKIAFVGAKNLCSVFVRDGLHHDLLAYSFIRLYEGSTQNVFKTVLLGKADAGVTLDVNLDTASNEIREGMRIIYQTAPLAPHPLSAHPRLPQDVRERFLETILAIGANPRHESLLKSIGLAHPIPADYHRDYRSLEEIDLETLTAETCASEP</sequence>
<dbReference type="PANTHER" id="PTHR35841:SF1">
    <property type="entry name" value="PHOSPHONATES-BINDING PERIPLASMIC PROTEIN"/>
    <property type="match status" value="1"/>
</dbReference>
<evidence type="ECO:0000313" key="3">
    <source>
        <dbReference type="Proteomes" id="UP000317155"/>
    </source>
</evidence>
<proteinExistence type="predicted"/>
<dbReference type="Gene3D" id="3.40.190.10">
    <property type="entry name" value="Periplasmic binding protein-like II"/>
    <property type="match status" value="2"/>
</dbReference>
<name>A0A550JKJ9_9BACT</name>
<dbReference type="OrthoDB" id="5393414at2"/>
<dbReference type="PANTHER" id="PTHR35841">
    <property type="entry name" value="PHOSPHONATES-BINDING PERIPLASMIC PROTEIN"/>
    <property type="match status" value="1"/>
</dbReference>
<dbReference type="AlphaFoldDB" id="A0A550JKJ9"/>
<dbReference type="SUPFAM" id="SSF53850">
    <property type="entry name" value="Periplasmic binding protein-like II"/>
    <property type="match status" value="1"/>
</dbReference>
<gene>
    <name evidence="2" type="ORF">FL622_00550</name>
</gene>